<dbReference type="InParanoid" id="A0A2K2DKE6"/>
<proteinExistence type="predicted"/>
<reference evidence="2" key="3">
    <citation type="submission" date="2018-08" db="UniProtKB">
        <authorList>
            <consortium name="EnsemblPlants"/>
        </authorList>
    </citation>
    <scope>IDENTIFICATION</scope>
    <source>
        <strain evidence="2">cv. Bd21</strain>
    </source>
</reference>
<dbReference type="EnsemblPlants" id="PNT74746">
    <property type="protein sequence ID" value="PNT74746"/>
    <property type="gene ID" value="BRADI_1g21435v3"/>
</dbReference>
<reference evidence="1" key="2">
    <citation type="submission" date="2017-06" db="EMBL/GenBank/DDBJ databases">
        <title>WGS assembly of Brachypodium distachyon.</title>
        <authorList>
            <consortium name="The International Brachypodium Initiative"/>
            <person name="Lucas S."/>
            <person name="Harmon-Smith M."/>
            <person name="Lail K."/>
            <person name="Tice H."/>
            <person name="Grimwood J."/>
            <person name="Bruce D."/>
            <person name="Barry K."/>
            <person name="Shu S."/>
            <person name="Lindquist E."/>
            <person name="Wang M."/>
            <person name="Pitluck S."/>
            <person name="Vogel J.P."/>
            <person name="Garvin D.F."/>
            <person name="Mockler T.C."/>
            <person name="Schmutz J."/>
            <person name="Rokhsar D."/>
            <person name="Bevan M.W."/>
        </authorList>
    </citation>
    <scope>NUCLEOTIDE SEQUENCE</scope>
    <source>
        <strain evidence="1">Bd21</strain>
    </source>
</reference>
<dbReference type="Proteomes" id="UP000008810">
    <property type="component" value="Chromosome 1"/>
</dbReference>
<evidence type="ECO:0000313" key="1">
    <source>
        <dbReference type="EMBL" id="PNT74746.1"/>
    </source>
</evidence>
<reference evidence="1 2" key="1">
    <citation type="journal article" date="2010" name="Nature">
        <title>Genome sequencing and analysis of the model grass Brachypodium distachyon.</title>
        <authorList>
            <consortium name="International Brachypodium Initiative"/>
        </authorList>
    </citation>
    <scope>NUCLEOTIDE SEQUENCE [LARGE SCALE GENOMIC DNA]</scope>
    <source>
        <strain evidence="1 2">Bd21</strain>
    </source>
</reference>
<dbReference type="AlphaFoldDB" id="A0A2K2DKE6"/>
<accession>A0A2K2DKE6</accession>
<organism evidence="1">
    <name type="scientific">Brachypodium distachyon</name>
    <name type="common">Purple false brome</name>
    <name type="synonym">Trachynia distachya</name>
    <dbReference type="NCBI Taxonomy" id="15368"/>
    <lineage>
        <taxon>Eukaryota</taxon>
        <taxon>Viridiplantae</taxon>
        <taxon>Streptophyta</taxon>
        <taxon>Embryophyta</taxon>
        <taxon>Tracheophyta</taxon>
        <taxon>Spermatophyta</taxon>
        <taxon>Magnoliopsida</taxon>
        <taxon>Liliopsida</taxon>
        <taxon>Poales</taxon>
        <taxon>Poaceae</taxon>
        <taxon>BOP clade</taxon>
        <taxon>Pooideae</taxon>
        <taxon>Stipodae</taxon>
        <taxon>Brachypodieae</taxon>
        <taxon>Brachypodium</taxon>
    </lineage>
</organism>
<dbReference type="EMBL" id="CM000880">
    <property type="protein sequence ID" value="PNT74746.1"/>
    <property type="molecule type" value="Genomic_DNA"/>
</dbReference>
<sequence length="93" mass="10249">MRVVGQRNFPGISEETVQYRQGAGTMLALCWAPVSSDARGNMDLKSQASLVKAATVCVSPEVLFRAAEFLVLPSSCSHVASPLDRRRHLYQQR</sequence>
<protein>
    <submittedName>
        <fullName evidence="1 2">Uncharacterized protein</fullName>
    </submittedName>
</protein>
<evidence type="ECO:0000313" key="3">
    <source>
        <dbReference type="Proteomes" id="UP000008810"/>
    </source>
</evidence>
<evidence type="ECO:0000313" key="2">
    <source>
        <dbReference type="EnsemblPlants" id="PNT74746"/>
    </source>
</evidence>
<keyword evidence="3" id="KW-1185">Reference proteome</keyword>
<gene>
    <name evidence="1" type="ORF">BRADI_1g21435v3</name>
</gene>
<dbReference type="Gramene" id="PNT74746">
    <property type="protein sequence ID" value="PNT74746"/>
    <property type="gene ID" value="BRADI_1g21435v3"/>
</dbReference>
<name>A0A2K2DKE6_BRADI</name>